<protein>
    <submittedName>
        <fullName evidence="2">Uncharacterized protein</fullName>
    </submittedName>
</protein>
<dbReference type="EMBL" id="BMAR01000008">
    <property type="protein sequence ID" value="GFR44618.1"/>
    <property type="molecule type" value="Genomic_DNA"/>
</dbReference>
<proteinExistence type="predicted"/>
<reference evidence="2 3" key="1">
    <citation type="journal article" date="2021" name="Sci. Rep.">
        <title>Genome sequencing of the multicellular alga Astrephomene provides insights into convergent evolution of germ-soma differentiation.</title>
        <authorList>
            <person name="Yamashita S."/>
            <person name="Yamamoto K."/>
            <person name="Matsuzaki R."/>
            <person name="Suzuki S."/>
            <person name="Yamaguchi H."/>
            <person name="Hirooka S."/>
            <person name="Minakuchi Y."/>
            <person name="Miyagishima S."/>
            <person name="Kawachi M."/>
            <person name="Toyoda A."/>
            <person name="Nozaki H."/>
        </authorList>
    </citation>
    <scope>NUCLEOTIDE SEQUENCE [LARGE SCALE GENOMIC DNA]</scope>
    <source>
        <strain evidence="2 3">NIES-4017</strain>
    </source>
</reference>
<sequence length="252" mass="27283">MSGNPDDKPSSLAESIESFKIVAEQGLADAANAADALLKQTASQLVAGGSVVVGTVQEAADVTLQYAEEGKVYVDHGLAELKAVEDVVVSHLKQGIYLIQSNPDVSYPLLATGSILALPVTRRLLYRATIGRFRNPDNVLSTSEGKVEALRVKMSDFETEAKKLQERMVAAEEEYVRGKAKLKATRQELQRLAAVVGKSERTAAGVLEDLRTLKKVDKAVQLRAEAASQVSALKTQRTALQQYIYRIASKDV</sequence>
<keyword evidence="1" id="KW-0175">Coiled coil</keyword>
<feature type="coiled-coil region" evidence="1">
    <location>
        <begin position="147"/>
        <end position="188"/>
    </location>
</feature>
<evidence type="ECO:0000313" key="2">
    <source>
        <dbReference type="EMBL" id="GFR44618.1"/>
    </source>
</evidence>
<gene>
    <name evidence="2" type="ORF">Agub_g5905</name>
</gene>
<dbReference type="PANTHER" id="PTHR34554:SF2">
    <property type="entry name" value="RGS1-HXK1-INTERACTING PROTEIN 1"/>
    <property type="match status" value="1"/>
</dbReference>
<dbReference type="InterPro" id="IPR053284">
    <property type="entry name" value="RGS1-HXK1_interactor"/>
</dbReference>
<dbReference type="Proteomes" id="UP001054857">
    <property type="component" value="Unassembled WGS sequence"/>
</dbReference>
<keyword evidence="3" id="KW-1185">Reference proteome</keyword>
<comment type="caution">
    <text evidence="2">The sequence shown here is derived from an EMBL/GenBank/DDBJ whole genome shotgun (WGS) entry which is preliminary data.</text>
</comment>
<evidence type="ECO:0000256" key="1">
    <source>
        <dbReference type="SAM" id="Coils"/>
    </source>
</evidence>
<name>A0AAD3DQ20_9CHLO</name>
<organism evidence="2 3">
    <name type="scientific">Astrephomene gubernaculifera</name>
    <dbReference type="NCBI Taxonomy" id="47775"/>
    <lineage>
        <taxon>Eukaryota</taxon>
        <taxon>Viridiplantae</taxon>
        <taxon>Chlorophyta</taxon>
        <taxon>core chlorophytes</taxon>
        <taxon>Chlorophyceae</taxon>
        <taxon>CS clade</taxon>
        <taxon>Chlamydomonadales</taxon>
        <taxon>Astrephomenaceae</taxon>
        <taxon>Astrephomene</taxon>
    </lineage>
</organism>
<accession>A0AAD3DQ20</accession>
<dbReference type="PANTHER" id="PTHR34554">
    <property type="entry name" value="RGS1-HXK1-INTERACTING PROTEIN 1"/>
    <property type="match status" value="1"/>
</dbReference>
<evidence type="ECO:0000313" key="3">
    <source>
        <dbReference type="Proteomes" id="UP001054857"/>
    </source>
</evidence>
<dbReference type="AlphaFoldDB" id="A0AAD3DQ20"/>